<reference evidence="3" key="1">
    <citation type="submission" date="2016-01" db="EMBL/GenBank/DDBJ databases">
        <authorList>
            <person name="Mitreva M."/>
            <person name="Pepin K.H."/>
            <person name="Mihindukulasuriya K.A."/>
            <person name="Fulton R."/>
            <person name="Fronick C."/>
            <person name="O'Laughlin M."/>
            <person name="Miner T."/>
            <person name="Herter B."/>
            <person name="Rosa B.A."/>
            <person name="Cordes M."/>
            <person name="Tomlinson C."/>
            <person name="Wollam A."/>
            <person name="Palsikar V.B."/>
            <person name="Mardis E.R."/>
            <person name="Wilson R.K."/>
        </authorList>
    </citation>
    <scope>NUCLEOTIDE SEQUENCE [LARGE SCALE GENOMIC DNA]</scope>
    <source>
        <strain evidence="3">DNF01167</strain>
    </source>
</reference>
<protein>
    <submittedName>
        <fullName evidence="2">Uncharacterized protein</fullName>
    </submittedName>
</protein>
<accession>A0A133ZZ35</accession>
<keyword evidence="1" id="KW-0812">Transmembrane</keyword>
<dbReference type="PATRIC" id="fig|1379.3.peg.750"/>
<comment type="caution">
    <text evidence="2">The sequence shown here is derived from an EMBL/GenBank/DDBJ whole genome shotgun (WGS) entry which is preliminary data.</text>
</comment>
<evidence type="ECO:0000256" key="1">
    <source>
        <dbReference type="SAM" id="Phobius"/>
    </source>
</evidence>
<keyword evidence="1" id="KW-1133">Transmembrane helix</keyword>
<dbReference type="EMBL" id="LSDC01000052">
    <property type="protein sequence ID" value="KXB60702.1"/>
    <property type="molecule type" value="Genomic_DNA"/>
</dbReference>
<evidence type="ECO:0000313" key="2">
    <source>
        <dbReference type="EMBL" id="KXB60702.1"/>
    </source>
</evidence>
<sequence>MRKGKSYREASFSVTLSYSVFIFNFLSHFTYKCTKQTINSLSVMRKTQNFITSCNPC</sequence>
<keyword evidence="1" id="KW-0472">Membrane</keyword>
<dbReference type="AlphaFoldDB" id="A0A133ZZ35"/>
<organism evidence="2 3">
    <name type="scientific">Gemella haemolysans</name>
    <dbReference type="NCBI Taxonomy" id="1379"/>
    <lineage>
        <taxon>Bacteria</taxon>
        <taxon>Bacillati</taxon>
        <taxon>Bacillota</taxon>
        <taxon>Bacilli</taxon>
        <taxon>Bacillales</taxon>
        <taxon>Gemellaceae</taxon>
        <taxon>Gemella</taxon>
    </lineage>
</organism>
<gene>
    <name evidence="2" type="ORF">HMPREF3186_00768</name>
</gene>
<proteinExistence type="predicted"/>
<feature type="transmembrane region" description="Helical" evidence="1">
    <location>
        <begin position="12"/>
        <end position="31"/>
    </location>
</feature>
<evidence type="ECO:0000313" key="3">
    <source>
        <dbReference type="Proteomes" id="UP000070355"/>
    </source>
</evidence>
<name>A0A133ZZ35_9BACL</name>
<dbReference type="Proteomes" id="UP000070355">
    <property type="component" value="Unassembled WGS sequence"/>
</dbReference>